<organism evidence="4 5">
    <name type="scientific">Oncorhynchus kisutch</name>
    <name type="common">Coho salmon</name>
    <name type="synonym">Salmo kisutch</name>
    <dbReference type="NCBI Taxonomy" id="8019"/>
    <lineage>
        <taxon>Eukaryota</taxon>
        <taxon>Metazoa</taxon>
        <taxon>Chordata</taxon>
        <taxon>Craniata</taxon>
        <taxon>Vertebrata</taxon>
        <taxon>Euteleostomi</taxon>
        <taxon>Actinopterygii</taxon>
        <taxon>Neopterygii</taxon>
        <taxon>Teleostei</taxon>
        <taxon>Protacanthopterygii</taxon>
        <taxon>Salmoniformes</taxon>
        <taxon>Salmonidae</taxon>
        <taxon>Salmoninae</taxon>
        <taxon>Oncorhynchus</taxon>
    </lineage>
</organism>
<reference evidence="4" key="2">
    <citation type="submission" date="2025-09" db="UniProtKB">
        <authorList>
            <consortium name="Ensembl"/>
        </authorList>
    </citation>
    <scope>IDENTIFICATION</scope>
</reference>
<evidence type="ECO:0000313" key="5">
    <source>
        <dbReference type="Proteomes" id="UP000694557"/>
    </source>
</evidence>
<feature type="domain" description="Tyrosine-protein phosphatase" evidence="2">
    <location>
        <begin position="1"/>
        <end position="111"/>
    </location>
</feature>
<dbReference type="GO" id="GO:0008138">
    <property type="term" value="F:protein tyrosine/serine/threonine phosphatase activity"/>
    <property type="evidence" value="ECO:0007669"/>
    <property type="project" value="InterPro"/>
</dbReference>
<feature type="domain" description="Tyrosine specific protein phosphatases" evidence="3">
    <location>
        <begin position="38"/>
        <end position="91"/>
    </location>
</feature>
<dbReference type="GO" id="GO:0043409">
    <property type="term" value="P:negative regulation of MAPK cascade"/>
    <property type="evidence" value="ECO:0007669"/>
    <property type="project" value="TreeGrafter"/>
</dbReference>
<proteinExistence type="inferred from homology"/>
<dbReference type="PANTHER" id="PTHR45682:SF4">
    <property type="entry name" value="SERINE_THREONINE_TYROSINE-INTERACTING-LIKE PROTEIN 2"/>
    <property type="match status" value="1"/>
</dbReference>
<dbReference type="Pfam" id="PF00782">
    <property type="entry name" value="DSPc"/>
    <property type="match status" value="1"/>
</dbReference>
<dbReference type="GeneTree" id="ENSGT00940000159723"/>
<dbReference type="Gene3D" id="3.90.190.10">
    <property type="entry name" value="Protein tyrosine phosphatase superfamily"/>
    <property type="match status" value="1"/>
</dbReference>
<evidence type="ECO:0000256" key="1">
    <source>
        <dbReference type="ARBA" id="ARBA00008601"/>
    </source>
</evidence>
<sequence>MHDTTQSAFYAGMNIGYMGIEVDDFAESDISPHFRTCAEFLDEALLTHKGKVLVSSMMGESRSAVLVAAYLMIFQHMTIMEALTTLRKKRPINPNEGFLKQLRQLNETLLEER</sequence>
<dbReference type="InterPro" id="IPR000387">
    <property type="entry name" value="Tyr_Pase_dom"/>
</dbReference>
<dbReference type="Ensembl" id="ENSOKIT00005075306.1">
    <property type="protein sequence ID" value="ENSOKIP00005070696.1"/>
    <property type="gene ID" value="ENSOKIG00005030468.1"/>
</dbReference>
<protein>
    <submittedName>
        <fullName evidence="4">Uncharacterized protein</fullName>
    </submittedName>
</protein>
<dbReference type="SUPFAM" id="SSF52799">
    <property type="entry name" value="(Phosphotyrosine protein) phosphatases II"/>
    <property type="match status" value="1"/>
</dbReference>
<evidence type="ECO:0000259" key="3">
    <source>
        <dbReference type="PROSITE" id="PS50056"/>
    </source>
</evidence>
<dbReference type="Proteomes" id="UP000694557">
    <property type="component" value="Unassembled WGS sequence"/>
</dbReference>
<accession>A0A8C7MPX1</accession>
<dbReference type="PROSITE" id="PS50056">
    <property type="entry name" value="TYR_PHOSPHATASE_2"/>
    <property type="match status" value="1"/>
</dbReference>
<dbReference type="SMART" id="SM00195">
    <property type="entry name" value="DSPc"/>
    <property type="match status" value="1"/>
</dbReference>
<dbReference type="PROSITE" id="PS50054">
    <property type="entry name" value="TYR_PHOSPHATASE_DUAL"/>
    <property type="match status" value="1"/>
</dbReference>
<comment type="similarity">
    <text evidence="1">Belongs to the protein-tyrosine phosphatase family. Non-receptor class dual specificity subfamily.</text>
</comment>
<dbReference type="InterPro" id="IPR000340">
    <property type="entry name" value="Dual-sp_phosphatase_cat-dom"/>
</dbReference>
<name>A0A8C7MPX1_ONCKI</name>
<reference evidence="4" key="1">
    <citation type="submission" date="2025-08" db="UniProtKB">
        <authorList>
            <consortium name="Ensembl"/>
        </authorList>
    </citation>
    <scope>IDENTIFICATION</scope>
</reference>
<keyword evidence="5" id="KW-1185">Reference proteome</keyword>
<evidence type="ECO:0000259" key="2">
    <source>
        <dbReference type="PROSITE" id="PS50054"/>
    </source>
</evidence>
<dbReference type="GO" id="GO:0033549">
    <property type="term" value="F:MAP kinase phosphatase activity"/>
    <property type="evidence" value="ECO:0007669"/>
    <property type="project" value="TreeGrafter"/>
</dbReference>
<dbReference type="InterPro" id="IPR020422">
    <property type="entry name" value="TYR_PHOSPHATASE_DUAL_dom"/>
</dbReference>
<dbReference type="AlphaFoldDB" id="A0A8C7MPX1"/>
<dbReference type="GO" id="GO:0005737">
    <property type="term" value="C:cytoplasm"/>
    <property type="evidence" value="ECO:0007669"/>
    <property type="project" value="TreeGrafter"/>
</dbReference>
<dbReference type="InterPro" id="IPR029021">
    <property type="entry name" value="Prot-tyrosine_phosphatase-like"/>
</dbReference>
<evidence type="ECO:0000313" key="4">
    <source>
        <dbReference type="Ensembl" id="ENSOKIP00005070696.1"/>
    </source>
</evidence>
<dbReference type="PANTHER" id="PTHR45682">
    <property type="entry name" value="AGAP008228-PA"/>
    <property type="match status" value="1"/>
</dbReference>
<dbReference type="InterPro" id="IPR020405">
    <property type="entry name" value="Atypical_DUSP_subfamA"/>
</dbReference>